<dbReference type="PROSITE" id="PS51898">
    <property type="entry name" value="TYR_RECOMBINASE"/>
    <property type="match status" value="1"/>
</dbReference>
<dbReference type="GO" id="GO:0003677">
    <property type="term" value="F:DNA binding"/>
    <property type="evidence" value="ECO:0007669"/>
    <property type="project" value="InterPro"/>
</dbReference>
<dbReference type="AlphaFoldDB" id="A0A7W2FCE7"/>
<gene>
    <name evidence="3" type="ORF">H3H39_19180</name>
</gene>
<dbReference type="Pfam" id="PF00589">
    <property type="entry name" value="Phage_integrase"/>
    <property type="match status" value="1"/>
</dbReference>
<dbReference type="Gene3D" id="1.10.443.10">
    <property type="entry name" value="Intergrase catalytic core"/>
    <property type="match status" value="1"/>
</dbReference>
<proteinExistence type="predicted"/>
<name>A0A7W2FCE7_9BURK</name>
<dbReference type="GO" id="GO:0015074">
    <property type="term" value="P:DNA integration"/>
    <property type="evidence" value="ECO:0007669"/>
    <property type="project" value="InterPro"/>
</dbReference>
<dbReference type="InterPro" id="IPR002104">
    <property type="entry name" value="Integrase_catalytic"/>
</dbReference>
<organism evidence="3 4">
    <name type="scientific">Rugamonas apoptosis</name>
    <dbReference type="NCBI Taxonomy" id="2758570"/>
    <lineage>
        <taxon>Bacteria</taxon>
        <taxon>Pseudomonadati</taxon>
        <taxon>Pseudomonadota</taxon>
        <taxon>Betaproteobacteria</taxon>
        <taxon>Burkholderiales</taxon>
        <taxon>Oxalobacteraceae</taxon>
        <taxon>Telluria group</taxon>
        <taxon>Rugamonas</taxon>
    </lineage>
</organism>
<protein>
    <submittedName>
        <fullName evidence="3">Site-specific integrase</fullName>
    </submittedName>
</protein>
<dbReference type="Proteomes" id="UP000573499">
    <property type="component" value="Unassembled WGS sequence"/>
</dbReference>
<reference evidence="3 4" key="1">
    <citation type="submission" date="2020-07" db="EMBL/GenBank/DDBJ databases">
        <title>Novel species isolated from subtropical streams in China.</title>
        <authorList>
            <person name="Lu H."/>
        </authorList>
    </citation>
    <scope>NUCLEOTIDE SEQUENCE [LARGE SCALE GENOMIC DNA]</scope>
    <source>
        <strain evidence="3 4">LX47W</strain>
    </source>
</reference>
<evidence type="ECO:0000259" key="2">
    <source>
        <dbReference type="PROSITE" id="PS51898"/>
    </source>
</evidence>
<keyword evidence="1" id="KW-0233">DNA recombination</keyword>
<keyword evidence="4" id="KW-1185">Reference proteome</keyword>
<dbReference type="InterPro" id="IPR011010">
    <property type="entry name" value="DNA_brk_join_enz"/>
</dbReference>
<dbReference type="InterPro" id="IPR013762">
    <property type="entry name" value="Integrase-like_cat_sf"/>
</dbReference>
<evidence type="ECO:0000313" key="4">
    <source>
        <dbReference type="Proteomes" id="UP000573499"/>
    </source>
</evidence>
<accession>A0A7W2FCE7</accession>
<dbReference type="EMBL" id="JACEZU010000010">
    <property type="protein sequence ID" value="MBA5689170.1"/>
    <property type="molecule type" value="Genomic_DNA"/>
</dbReference>
<evidence type="ECO:0000256" key="1">
    <source>
        <dbReference type="ARBA" id="ARBA00023172"/>
    </source>
</evidence>
<dbReference type="GO" id="GO:0006310">
    <property type="term" value="P:DNA recombination"/>
    <property type="evidence" value="ECO:0007669"/>
    <property type="project" value="UniProtKB-KW"/>
</dbReference>
<dbReference type="CDD" id="cd00397">
    <property type="entry name" value="DNA_BRE_C"/>
    <property type="match status" value="1"/>
</dbReference>
<dbReference type="RefSeq" id="WP_182155506.1">
    <property type="nucleotide sequence ID" value="NZ_JACEZU010000010.1"/>
</dbReference>
<sequence>MTALVARKWIMPDGERYCALVDRATGLPNYYVSLYVTTQVRNASLSLSAMVKACQTLKVLLDFCNENGFSMEERILQSMFLEPHECARLRDFCQRNFNEHVSSSLDLPIRKGNNGPNRTPQTVTTPYQYIRLTNIADYLTWLSRLLLGKSFDVATSTKVEAVKNILLALRPRNSGRNTFISRKRGLKKEGVTSLVELMMPNAIANPFRDQGVQYRNQLLIEMLVSLGIRRGELLNIRIEDIDFRRGEILIVRRADQEDDPRTEQPLVKTLSRRLALGARLTEMIRKYIVDVRRKIPNARRFPYLFVTHKSGPTQGYPMSEASYNNVISVITRAMPADSQFSGHDLRHAWNDRYSEWMDQKVDPESEQEQENIRSYWMGWNQGSSSAKTYNARFLERKAMLAGLSLQKNDEVAMHVPRKATTDK</sequence>
<evidence type="ECO:0000313" key="3">
    <source>
        <dbReference type="EMBL" id="MBA5689170.1"/>
    </source>
</evidence>
<feature type="domain" description="Tyr recombinase" evidence="2">
    <location>
        <begin position="181"/>
        <end position="402"/>
    </location>
</feature>
<dbReference type="SUPFAM" id="SSF56349">
    <property type="entry name" value="DNA breaking-rejoining enzymes"/>
    <property type="match status" value="1"/>
</dbReference>
<comment type="caution">
    <text evidence="3">The sequence shown here is derived from an EMBL/GenBank/DDBJ whole genome shotgun (WGS) entry which is preliminary data.</text>
</comment>